<gene>
    <name evidence="4" type="ORF">IPP15_24050</name>
</gene>
<organism evidence="4 5">
    <name type="scientific">Candidatus Opimibacter skivensis</name>
    <dbReference type="NCBI Taxonomy" id="2982028"/>
    <lineage>
        <taxon>Bacteria</taxon>
        <taxon>Pseudomonadati</taxon>
        <taxon>Bacteroidota</taxon>
        <taxon>Saprospiria</taxon>
        <taxon>Saprospirales</taxon>
        <taxon>Saprospiraceae</taxon>
        <taxon>Candidatus Opimibacter</taxon>
    </lineage>
</organism>
<evidence type="ECO:0000256" key="1">
    <source>
        <dbReference type="PROSITE-ProRule" id="PRU00285"/>
    </source>
</evidence>
<comment type="caution">
    <text evidence="4">The sequence shown here is derived from an EMBL/GenBank/DDBJ whole genome shotgun (WGS) entry which is preliminary data.</text>
</comment>
<protein>
    <submittedName>
        <fullName evidence="4">Hsp20/alpha crystallin family protein</fullName>
    </submittedName>
</protein>
<comment type="similarity">
    <text evidence="1 2">Belongs to the small heat shock protein (HSP20) family.</text>
</comment>
<proteinExistence type="inferred from homology"/>
<dbReference type="PROSITE" id="PS01031">
    <property type="entry name" value="SHSP"/>
    <property type="match status" value="1"/>
</dbReference>
<dbReference type="Proteomes" id="UP000808337">
    <property type="component" value="Unassembled WGS sequence"/>
</dbReference>
<evidence type="ECO:0000259" key="3">
    <source>
        <dbReference type="PROSITE" id="PS01031"/>
    </source>
</evidence>
<evidence type="ECO:0000313" key="4">
    <source>
        <dbReference type="EMBL" id="MBK9985375.1"/>
    </source>
</evidence>
<evidence type="ECO:0000313" key="5">
    <source>
        <dbReference type="Proteomes" id="UP000808337"/>
    </source>
</evidence>
<dbReference type="SUPFAM" id="SSF49764">
    <property type="entry name" value="HSP20-like chaperones"/>
    <property type="match status" value="1"/>
</dbReference>
<dbReference type="PANTHER" id="PTHR11527">
    <property type="entry name" value="HEAT-SHOCK PROTEIN 20 FAMILY MEMBER"/>
    <property type="match status" value="1"/>
</dbReference>
<sequence>MSALTLSRRSLFPAMTSDLFEPGFLAPRILGRDGELLDFDFANFMPSVNIIENTKDFKIEMAAPGLEKKDFKVSVLNGMLTISSEKKEEKKEEHEHYTFREFSFRNFSRSFRLPENCMPEKIDAKYENGILLVAIPKKELAITKAHKEIKVL</sequence>
<feature type="domain" description="SHSP" evidence="3">
    <location>
        <begin position="39"/>
        <end position="152"/>
    </location>
</feature>
<dbReference type="AlphaFoldDB" id="A0A9D7XRQ5"/>
<accession>A0A9D7XRQ5</accession>
<evidence type="ECO:0000256" key="2">
    <source>
        <dbReference type="RuleBase" id="RU003616"/>
    </source>
</evidence>
<dbReference type="EMBL" id="JADKGY010000035">
    <property type="protein sequence ID" value="MBK9985375.1"/>
    <property type="molecule type" value="Genomic_DNA"/>
</dbReference>
<dbReference type="InterPro" id="IPR002068">
    <property type="entry name" value="A-crystallin/Hsp20_dom"/>
</dbReference>
<dbReference type="InterPro" id="IPR008978">
    <property type="entry name" value="HSP20-like_chaperone"/>
</dbReference>
<reference evidence="4 5" key="1">
    <citation type="submission" date="2020-10" db="EMBL/GenBank/DDBJ databases">
        <title>Connecting structure to function with the recovery of over 1000 high-quality activated sludge metagenome-assembled genomes encoding full-length rRNA genes using long-read sequencing.</title>
        <authorList>
            <person name="Singleton C.M."/>
            <person name="Petriglieri F."/>
            <person name="Kristensen J.M."/>
            <person name="Kirkegaard R.H."/>
            <person name="Michaelsen T.Y."/>
            <person name="Andersen M.H."/>
            <person name="Karst S.M."/>
            <person name="Dueholm M.S."/>
            <person name="Nielsen P.H."/>
            <person name="Albertsen M."/>
        </authorList>
    </citation>
    <scope>NUCLEOTIDE SEQUENCE [LARGE SCALE GENOMIC DNA]</scope>
    <source>
        <strain evidence="4">Ribe_18-Q3-R11-54_MAXAC.273</strain>
    </source>
</reference>
<dbReference type="InterPro" id="IPR031107">
    <property type="entry name" value="Small_HSP"/>
</dbReference>
<name>A0A9D7XRQ5_9BACT</name>
<dbReference type="CDD" id="cd06464">
    <property type="entry name" value="ACD_sHsps-like"/>
    <property type="match status" value="1"/>
</dbReference>
<dbReference type="Pfam" id="PF00011">
    <property type="entry name" value="HSP20"/>
    <property type="match status" value="1"/>
</dbReference>
<dbReference type="Gene3D" id="2.60.40.790">
    <property type="match status" value="1"/>
</dbReference>